<feature type="compositionally biased region" description="Basic and acidic residues" evidence="1">
    <location>
        <begin position="92"/>
        <end position="101"/>
    </location>
</feature>
<protein>
    <submittedName>
        <fullName evidence="2">Uncharacterized protein</fullName>
    </submittedName>
</protein>
<evidence type="ECO:0000256" key="1">
    <source>
        <dbReference type="SAM" id="MobiDB-lite"/>
    </source>
</evidence>
<proteinExistence type="predicted"/>
<keyword evidence="3" id="KW-1185">Reference proteome</keyword>
<name>A0AAV0Q2W6_9ROSI</name>
<dbReference type="EMBL" id="CAMGYJ010000009">
    <property type="protein sequence ID" value="CAI0527480.1"/>
    <property type="molecule type" value="Genomic_DNA"/>
</dbReference>
<sequence>MLSSASIATPEFTTPTSSSPATSASCSVGTVAASPRTPFSDPDPFLTPPHAPPAPRRRWRVFLRSKRWTRSPAARPPIRPNRGPPLRIRWTSSREDLEPARGRSGPFSRIGAGRWVWRRIWWSRGWSRQWEC</sequence>
<feature type="compositionally biased region" description="Pro residues" evidence="1">
    <location>
        <begin position="45"/>
        <end position="54"/>
    </location>
</feature>
<evidence type="ECO:0000313" key="2">
    <source>
        <dbReference type="EMBL" id="CAI0527480.1"/>
    </source>
</evidence>
<accession>A0AAV0Q2W6</accession>
<gene>
    <name evidence="2" type="ORF">LITE_LOCUS41226</name>
</gene>
<feature type="region of interest" description="Disordered" evidence="1">
    <location>
        <begin position="70"/>
        <end position="105"/>
    </location>
</feature>
<feature type="region of interest" description="Disordered" evidence="1">
    <location>
        <begin position="1"/>
        <end position="55"/>
    </location>
</feature>
<feature type="compositionally biased region" description="Low complexity" evidence="1">
    <location>
        <begin position="8"/>
        <end position="25"/>
    </location>
</feature>
<feature type="compositionally biased region" description="Pro residues" evidence="1">
    <location>
        <begin position="74"/>
        <end position="83"/>
    </location>
</feature>
<reference evidence="2" key="1">
    <citation type="submission" date="2022-08" db="EMBL/GenBank/DDBJ databases">
        <authorList>
            <person name="Gutierrez-Valencia J."/>
        </authorList>
    </citation>
    <scope>NUCLEOTIDE SEQUENCE</scope>
</reference>
<organism evidence="2 3">
    <name type="scientific">Linum tenue</name>
    <dbReference type="NCBI Taxonomy" id="586396"/>
    <lineage>
        <taxon>Eukaryota</taxon>
        <taxon>Viridiplantae</taxon>
        <taxon>Streptophyta</taxon>
        <taxon>Embryophyta</taxon>
        <taxon>Tracheophyta</taxon>
        <taxon>Spermatophyta</taxon>
        <taxon>Magnoliopsida</taxon>
        <taxon>eudicotyledons</taxon>
        <taxon>Gunneridae</taxon>
        <taxon>Pentapetalae</taxon>
        <taxon>rosids</taxon>
        <taxon>fabids</taxon>
        <taxon>Malpighiales</taxon>
        <taxon>Linaceae</taxon>
        <taxon>Linum</taxon>
    </lineage>
</organism>
<comment type="caution">
    <text evidence="2">The sequence shown here is derived from an EMBL/GenBank/DDBJ whole genome shotgun (WGS) entry which is preliminary data.</text>
</comment>
<dbReference type="Proteomes" id="UP001154282">
    <property type="component" value="Unassembled WGS sequence"/>
</dbReference>
<evidence type="ECO:0000313" key="3">
    <source>
        <dbReference type="Proteomes" id="UP001154282"/>
    </source>
</evidence>
<dbReference type="AlphaFoldDB" id="A0AAV0Q2W6"/>